<dbReference type="InParanoid" id="A0A084QH93"/>
<dbReference type="Proteomes" id="UP000028524">
    <property type="component" value="Unassembled WGS sequence"/>
</dbReference>
<dbReference type="Gene3D" id="3.30.559.10">
    <property type="entry name" value="Chloramphenicol acetyltransferase-like domain"/>
    <property type="match status" value="2"/>
</dbReference>
<dbReference type="EMBL" id="KL660741">
    <property type="protein sequence ID" value="KFA63328.1"/>
    <property type="molecule type" value="Genomic_DNA"/>
</dbReference>
<dbReference type="InterPro" id="IPR023213">
    <property type="entry name" value="CAT-like_dom_sf"/>
</dbReference>
<organism evidence="1 2">
    <name type="scientific">Stachybotrys chlorohalonatus (strain IBT 40285)</name>
    <dbReference type="NCBI Taxonomy" id="1283841"/>
    <lineage>
        <taxon>Eukaryota</taxon>
        <taxon>Fungi</taxon>
        <taxon>Dikarya</taxon>
        <taxon>Ascomycota</taxon>
        <taxon>Pezizomycotina</taxon>
        <taxon>Sordariomycetes</taxon>
        <taxon>Hypocreomycetidae</taxon>
        <taxon>Hypocreales</taxon>
        <taxon>Stachybotryaceae</taxon>
        <taxon>Stachybotrys</taxon>
    </lineage>
</organism>
<accession>A0A084QH93</accession>
<dbReference type="InterPro" id="IPR029063">
    <property type="entry name" value="SAM-dependent_MTases_sf"/>
</dbReference>
<protein>
    <submittedName>
        <fullName evidence="1">Uncharacterized protein</fullName>
    </submittedName>
</protein>
<dbReference type="SUPFAM" id="SSF53335">
    <property type="entry name" value="S-adenosyl-L-methionine-dependent methyltransferases"/>
    <property type="match status" value="1"/>
</dbReference>
<dbReference type="InterPro" id="IPR012901">
    <property type="entry name" value="CARME"/>
</dbReference>
<dbReference type="Pfam" id="PF07942">
    <property type="entry name" value="CARME"/>
    <property type="match status" value="1"/>
</dbReference>
<gene>
    <name evidence="1" type="ORF">S40285_01820</name>
</gene>
<evidence type="ECO:0000313" key="1">
    <source>
        <dbReference type="EMBL" id="KFA63328.1"/>
    </source>
</evidence>
<reference evidence="1 2" key="1">
    <citation type="journal article" date="2014" name="BMC Genomics">
        <title>Comparative genome sequencing reveals chemotype-specific gene clusters in the toxigenic black mold Stachybotrys.</title>
        <authorList>
            <person name="Semeiks J."/>
            <person name="Borek D."/>
            <person name="Otwinowski Z."/>
            <person name="Grishin N.V."/>
        </authorList>
    </citation>
    <scope>NUCLEOTIDE SEQUENCE [LARGE SCALE GENOMIC DNA]</scope>
    <source>
        <strain evidence="1 2">IBT 40285</strain>
    </source>
</reference>
<sequence length="899" mass="100559">MGSSLSSVGENAQRRIPRTVETDEVVSVHPFDNLQALRDLTLIWTYRFEDVLDADLLGVSLAQLFQMEGWRRLGGRLRRRPDGKFEIHVPREFTAARPSLHFTKEVFNFSLAEHPEASSLPECNGVPQTFPSARSYASLALGPGAPKRFEDYFATDVPLFALHVVTFTDGTLVSINFNHTTSDLGGLQAVLKGWQCILAGQPEKVPEFPGFRKDPMEPLYSPTGPIAAPITTTRMSGLKLAAWALRTAVELWWKPLDSRLLCIPSNIVDALVAETRKEVSTGELINGEKPFVSEGDVMVALFNRMMARGQPVKRTIVNFMIVDARGRATSVFSKDKAYVQNTFCAAFFLAPPNIIVGKALGHVALQSRISIATQATETNIQALMADAHREAVKDGHVAVLGDMSTTLMVTSNWSKSRFYETMDLSAAVVKPAKTEGRKAKLGHPVYYHSQSLEPAAFATTMGFILGRDLDGNMWLLGDFPARAWEDVLAASGVPVEYHQVTVTIEHQKPLSKDPWTESHQKEKDKLLDRLKRSNGSWSSNHMRHRLLDALHGFVRYYDRQKEELDRLRGLYKRISKPQSKLLEHHVHYSQNFVKIDHLLASNQALCDSVVDEALRFYKIRRTELDKHIKDIEAKNGKAEKTSVSQALKHVVRDWTEAGLHERNTTFACIIKTLETLLSSNGDSEHASNILLPGAGLGRLGYDVAAAFPSSQVTVNEWSMYMNVMSRFIETHVQKQSNSLHPFVDSWSHHVSAANMQRQLFFPDTTIDTSAVVLVEGDFVTVFDGQAGTYDVIITYFFIDTARNLLSYFDTIKMLLKPGGHWINLGPLLYGSAPFVQLALEDIVTVVETMGFAFLDASEECGGLTWPDKKLRTMEAVYSFDDQALTRSAYKAQFWIAQKV</sequence>
<dbReference type="AlphaFoldDB" id="A0A084QH93"/>
<dbReference type="PANTHER" id="PTHR12303:SF13">
    <property type="match status" value="1"/>
</dbReference>
<keyword evidence="2" id="KW-1185">Reference proteome</keyword>
<name>A0A084QH93_STAC4</name>
<dbReference type="PANTHER" id="PTHR12303">
    <property type="entry name" value="CARNOSINE N-METHYLTRANSFERASE"/>
    <property type="match status" value="1"/>
</dbReference>
<dbReference type="STRING" id="1283841.A0A084QH93"/>
<evidence type="ECO:0000313" key="2">
    <source>
        <dbReference type="Proteomes" id="UP000028524"/>
    </source>
</evidence>
<dbReference type="HOGENOM" id="CLU_322146_0_0_1"/>
<dbReference type="OrthoDB" id="21502at2759"/>
<proteinExistence type="predicted"/>
<dbReference type="GO" id="GO:0008757">
    <property type="term" value="F:S-adenosylmethionine-dependent methyltransferase activity"/>
    <property type="evidence" value="ECO:0007669"/>
    <property type="project" value="InterPro"/>
</dbReference>
<dbReference type="SMART" id="SM01296">
    <property type="entry name" value="N2227"/>
    <property type="match status" value="1"/>
</dbReference>
<dbReference type="Gene3D" id="3.40.50.150">
    <property type="entry name" value="Vaccinia Virus protein VP39"/>
    <property type="match status" value="1"/>
</dbReference>